<protein>
    <recommendedName>
        <fullName evidence="3">DDE Tnp4 domain-containing protein</fullName>
    </recommendedName>
</protein>
<dbReference type="OrthoDB" id="6627079at2759"/>
<name>A0A8K0P5D7_LADFU</name>
<reference evidence="4" key="2">
    <citation type="submission" date="2017-10" db="EMBL/GenBank/DDBJ databases">
        <title>Ladona fulva Genome sequencing and assembly.</title>
        <authorList>
            <person name="Murali S."/>
            <person name="Richards S."/>
            <person name="Bandaranaike D."/>
            <person name="Bellair M."/>
            <person name="Blankenburg K."/>
            <person name="Chao H."/>
            <person name="Dinh H."/>
            <person name="Doddapaneni H."/>
            <person name="Dugan-Rocha S."/>
            <person name="Elkadiri S."/>
            <person name="Gnanaolivu R."/>
            <person name="Hernandez B."/>
            <person name="Skinner E."/>
            <person name="Javaid M."/>
            <person name="Lee S."/>
            <person name="Li M."/>
            <person name="Ming W."/>
            <person name="Munidasa M."/>
            <person name="Muniz J."/>
            <person name="Nguyen L."/>
            <person name="Hughes D."/>
            <person name="Osuji N."/>
            <person name="Pu L.-L."/>
            <person name="Puazo M."/>
            <person name="Qu C."/>
            <person name="Quiroz J."/>
            <person name="Raj R."/>
            <person name="Weissenberger G."/>
            <person name="Xin Y."/>
            <person name="Zou X."/>
            <person name="Han Y."/>
            <person name="Worley K."/>
            <person name="Muzny D."/>
            <person name="Gibbs R."/>
        </authorList>
    </citation>
    <scope>NUCLEOTIDE SEQUENCE</scope>
    <source>
        <strain evidence="4">Sampled in the wild</strain>
    </source>
</reference>
<accession>A0A8K0P5D7</accession>
<dbReference type="GO" id="GO:0046872">
    <property type="term" value="F:metal ion binding"/>
    <property type="evidence" value="ECO:0007669"/>
    <property type="project" value="UniProtKB-KW"/>
</dbReference>
<sequence>MEEKTIKVFPPLWPKNKATYLYHSWRERGAHWDPIYLSIRLPLVYELPQSEDEWKRIANGFFQRWNFPHCVGAIDGKHISLQSPFHSESTFYNYKRSFSIILLALVDADYCFTFIDVGAQGRMNDAGVLACTILYRKMLMKELLLPPDESLPGRQLSVPYVLIGDGAFPLSTSILIPYAGNHA</sequence>
<comment type="caution">
    <text evidence="4">The sequence shown here is derived from an EMBL/GenBank/DDBJ whole genome shotgun (WGS) entry which is preliminary data.</text>
</comment>
<gene>
    <name evidence="4" type="ORF">J437_LFUL016860</name>
</gene>
<dbReference type="InterPro" id="IPR027806">
    <property type="entry name" value="HARBI1_dom"/>
</dbReference>
<evidence type="ECO:0000313" key="4">
    <source>
        <dbReference type="EMBL" id="KAG8236555.1"/>
    </source>
</evidence>
<proteinExistence type="predicted"/>
<keyword evidence="2" id="KW-0479">Metal-binding</keyword>
<dbReference type="EMBL" id="KZ309042">
    <property type="protein sequence ID" value="KAG8236555.1"/>
    <property type="molecule type" value="Genomic_DNA"/>
</dbReference>
<evidence type="ECO:0000256" key="2">
    <source>
        <dbReference type="ARBA" id="ARBA00022723"/>
    </source>
</evidence>
<comment type="cofactor">
    <cofactor evidence="1">
        <name>a divalent metal cation</name>
        <dbReference type="ChEBI" id="CHEBI:60240"/>
    </cofactor>
</comment>
<feature type="domain" description="DDE Tnp4" evidence="3">
    <location>
        <begin position="74"/>
        <end position="179"/>
    </location>
</feature>
<dbReference type="AlphaFoldDB" id="A0A8K0P5D7"/>
<reference evidence="4" key="1">
    <citation type="submission" date="2013-04" db="EMBL/GenBank/DDBJ databases">
        <authorList>
            <person name="Qu J."/>
            <person name="Murali S.C."/>
            <person name="Bandaranaike D."/>
            <person name="Bellair M."/>
            <person name="Blankenburg K."/>
            <person name="Chao H."/>
            <person name="Dinh H."/>
            <person name="Doddapaneni H."/>
            <person name="Downs B."/>
            <person name="Dugan-Rocha S."/>
            <person name="Elkadiri S."/>
            <person name="Gnanaolivu R.D."/>
            <person name="Hernandez B."/>
            <person name="Javaid M."/>
            <person name="Jayaseelan J.C."/>
            <person name="Lee S."/>
            <person name="Li M."/>
            <person name="Ming W."/>
            <person name="Munidasa M."/>
            <person name="Muniz J."/>
            <person name="Nguyen L."/>
            <person name="Ongeri F."/>
            <person name="Osuji N."/>
            <person name="Pu L.-L."/>
            <person name="Puazo M."/>
            <person name="Qu C."/>
            <person name="Quiroz J."/>
            <person name="Raj R."/>
            <person name="Weissenberger G."/>
            <person name="Xin Y."/>
            <person name="Zou X."/>
            <person name="Han Y."/>
            <person name="Richards S."/>
            <person name="Worley K."/>
            <person name="Muzny D."/>
            <person name="Gibbs R."/>
        </authorList>
    </citation>
    <scope>NUCLEOTIDE SEQUENCE</scope>
    <source>
        <strain evidence="4">Sampled in the wild</strain>
    </source>
</reference>
<organism evidence="4 5">
    <name type="scientific">Ladona fulva</name>
    <name type="common">Scarce chaser dragonfly</name>
    <name type="synonym">Libellula fulva</name>
    <dbReference type="NCBI Taxonomy" id="123851"/>
    <lineage>
        <taxon>Eukaryota</taxon>
        <taxon>Metazoa</taxon>
        <taxon>Ecdysozoa</taxon>
        <taxon>Arthropoda</taxon>
        <taxon>Hexapoda</taxon>
        <taxon>Insecta</taxon>
        <taxon>Pterygota</taxon>
        <taxon>Palaeoptera</taxon>
        <taxon>Odonata</taxon>
        <taxon>Epiprocta</taxon>
        <taxon>Anisoptera</taxon>
        <taxon>Libelluloidea</taxon>
        <taxon>Libellulidae</taxon>
        <taxon>Ladona</taxon>
    </lineage>
</organism>
<evidence type="ECO:0000259" key="3">
    <source>
        <dbReference type="Pfam" id="PF13359"/>
    </source>
</evidence>
<evidence type="ECO:0000256" key="1">
    <source>
        <dbReference type="ARBA" id="ARBA00001968"/>
    </source>
</evidence>
<keyword evidence="5" id="KW-1185">Reference proteome</keyword>
<dbReference type="Pfam" id="PF13359">
    <property type="entry name" value="DDE_Tnp_4"/>
    <property type="match status" value="1"/>
</dbReference>
<dbReference type="Proteomes" id="UP000792457">
    <property type="component" value="Unassembled WGS sequence"/>
</dbReference>
<evidence type="ECO:0000313" key="5">
    <source>
        <dbReference type="Proteomes" id="UP000792457"/>
    </source>
</evidence>